<gene>
    <name evidence="1" type="ORF">CEXT_750901</name>
</gene>
<dbReference type="AlphaFoldDB" id="A0AAV4NYS1"/>
<protein>
    <submittedName>
        <fullName evidence="1">Uncharacterized protein</fullName>
    </submittedName>
</protein>
<dbReference type="EMBL" id="BPLR01021472">
    <property type="protein sequence ID" value="GIX90040.1"/>
    <property type="molecule type" value="Genomic_DNA"/>
</dbReference>
<evidence type="ECO:0000313" key="2">
    <source>
        <dbReference type="Proteomes" id="UP001054945"/>
    </source>
</evidence>
<name>A0AAV4NYS1_CAEEX</name>
<sequence>MLQKDFTRNGAFADKNKYYHISTLCTKERNLQMYKKIDGTVLTSEGEDNLQCVLTFQTDTILQRFMLRFERLALDCNDHLYIFDGAHAFGNYKLLLLKFILYSLWLTCVWQ</sequence>
<reference evidence="1 2" key="1">
    <citation type="submission" date="2021-06" db="EMBL/GenBank/DDBJ databases">
        <title>Caerostris extrusa draft genome.</title>
        <authorList>
            <person name="Kono N."/>
            <person name="Arakawa K."/>
        </authorList>
    </citation>
    <scope>NUCLEOTIDE SEQUENCE [LARGE SCALE GENOMIC DNA]</scope>
</reference>
<accession>A0AAV4NYS1</accession>
<keyword evidence="2" id="KW-1185">Reference proteome</keyword>
<organism evidence="1 2">
    <name type="scientific">Caerostris extrusa</name>
    <name type="common">Bark spider</name>
    <name type="synonym">Caerostris bankana</name>
    <dbReference type="NCBI Taxonomy" id="172846"/>
    <lineage>
        <taxon>Eukaryota</taxon>
        <taxon>Metazoa</taxon>
        <taxon>Ecdysozoa</taxon>
        <taxon>Arthropoda</taxon>
        <taxon>Chelicerata</taxon>
        <taxon>Arachnida</taxon>
        <taxon>Araneae</taxon>
        <taxon>Araneomorphae</taxon>
        <taxon>Entelegynae</taxon>
        <taxon>Araneoidea</taxon>
        <taxon>Araneidae</taxon>
        <taxon>Caerostris</taxon>
    </lineage>
</organism>
<comment type="caution">
    <text evidence="1">The sequence shown here is derived from an EMBL/GenBank/DDBJ whole genome shotgun (WGS) entry which is preliminary data.</text>
</comment>
<dbReference type="Proteomes" id="UP001054945">
    <property type="component" value="Unassembled WGS sequence"/>
</dbReference>
<proteinExistence type="predicted"/>
<evidence type="ECO:0000313" key="1">
    <source>
        <dbReference type="EMBL" id="GIX90040.1"/>
    </source>
</evidence>